<evidence type="ECO:0000313" key="2">
    <source>
        <dbReference type="EMBL" id="EFP84144.2"/>
    </source>
</evidence>
<reference evidence="3" key="2">
    <citation type="journal article" date="2011" name="Proc. Natl. Acad. Sci. U.S.A.">
        <title>Obligate biotrophy features unraveled by the genomic analysis of rust fungi.</title>
        <authorList>
            <person name="Duplessis S."/>
            <person name="Cuomo C.A."/>
            <person name="Lin Y.-C."/>
            <person name="Aerts A."/>
            <person name="Tisserant E."/>
            <person name="Veneault-Fourrey C."/>
            <person name="Joly D.L."/>
            <person name="Hacquard S."/>
            <person name="Amselem J."/>
            <person name="Cantarel B.L."/>
            <person name="Chiu R."/>
            <person name="Coutinho P.M."/>
            <person name="Feau N."/>
            <person name="Field M."/>
            <person name="Frey P."/>
            <person name="Gelhaye E."/>
            <person name="Goldberg J."/>
            <person name="Grabherr M.G."/>
            <person name="Kodira C.D."/>
            <person name="Kohler A."/>
            <person name="Kuees U."/>
            <person name="Lindquist E.A."/>
            <person name="Lucas S.M."/>
            <person name="Mago R."/>
            <person name="Mauceli E."/>
            <person name="Morin E."/>
            <person name="Murat C."/>
            <person name="Pangilinan J.L."/>
            <person name="Park R."/>
            <person name="Pearson M."/>
            <person name="Quesneville H."/>
            <person name="Rouhier N."/>
            <person name="Sakthikumar S."/>
            <person name="Salamov A.A."/>
            <person name="Schmutz J."/>
            <person name="Selles B."/>
            <person name="Shapiro H."/>
            <person name="Tanguay P."/>
            <person name="Tuskan G.A."/>
            <person name="Henrissat B."/>
            <person name="Van de Peer Y."/>
            <person name="Rouze P."/>
            <person name="Ellis J.G."/>
            <person name="Dodds P.N."/>
            <person name="Schein J.E."/>
            <person name="Zhong S."/>
            <person name="Hamelin R.C."/>
            <person name="Grigoriev I.V."/>
            <person name="Szabo L.J."/>
            <person name="Martin F."/>
        </authorList>
    </citation>
    <scope>NUCLEOTIDE SEQUENCE [LARGE SCALE GENOMIC DNA]</scope>
    <source>
        <strain evidence="3">CRL 75-36-700-3 / race SCCL</strain>
    </source>
</reference>
<name>E3KIL9_PUCGT</name>
<dbReference type="VEuPathDB" id="FungiDB:PGTG_10522"/>
<proteinExistence type="predicted"/>
<dbReference type="OrthoDB" id="2150628at2759"/>
<keyword evidence="3" id="KW-1185">Reference proteome</keyword>
<organism evidence="2 3">
    <name type="scientific">Puccinia graminis f. sp. tritici (strain CRL 75-36-700-3 / race SCCL)</name>
    <name type="common">Black stem rust fungus</name>
    <dbReference type="NCBI Taxonomy" id="418459"/>
    <lineage>
        <taxon>Eukaryota</taxon>
        <taxon>Fungi</taxon>
        <taxon>Dikarya</taxon>
        <taxon>Basidiomycota</taxon>
        <taxon>Pucciniomycotina</taxon>
        <taxon>Pucciniomycetes</taxon>
        <taxon>Pucciniales</taxon>
        <taxon>Pucciniaceae</taxon>
        <taxon>Puccinia</taxon>
    </lineage>
</organism>
<dbReference type="KEGG" id="pgr:PGTG_10522"/>
<dbReference type="HOGENOM" id="CLU_1563645_0_0_1"/>
<dbReference type="eggNOG" id="ENOG502S617">
    <property type="taxonomic scope" value="Eukaryota"/>
</dbReference>
<evidence type="ECO:0000313" key="3">
    <source>
        <dbReference type="Proteomes" id="UP000008783"/>
    </source>
</evidence>
<feature type="region of interest" description="Disordered" evidence="1">
    <location>
        <begin position="1"/>
        <end position="26"/>
    </location>
</feature>
<dbReference type="AlphaFoldDB" id="E3KIL9"/>
<gene>
    <name evidence="2" type="ORF">PGTG_10522</name>
</gene>
<accession>E3KIL9</accession>
<dbReference type="Proteomes" id="UP000008783">
    <property type="component" value="Unassembled WGS sequence"/>
</dbReference>
<dbReference type="EMBL" id="DS178289">
    <property type="protein sequence ID" value="EFP84144.2"/>
    <property type="molecule type" value="Genomic_DNA"/>
</dbReference>
<dbReference type="InParanoid" id="E3KIL9"/>
<sequence>MLDPVGECGSDFGSSGGQKGARGFRRRERVERIVDHRLARPVPAGPPKTPAPHLGLAMFKLSAYTYRLIPGLQARPACHERDAMVVCKHLVGSPGYLSYLKLSEELGNAVVDEMVARNFLHHRPLSSFSRDLVPTPSEAVLTPQSAPARIAMKTLFSRYVSYQAIAMKEAE</sequence>
<reference key="1">
    <citation type="submission" date="2007-01" db="EMBL/GenBank/DDBJ databases">
        <title>The Genome Sequence of Puccinia graminis f. sp. tritici Strain CRL 75-36-700-3.</title>
        <authorList>
            <consortium name="The Broad Institute Genome Sequencing Platform"/>
            <person name="Birren B."/>
            <person name="Lander E."/>
            <person name="Galagan J."/>
            <person name="Nusbaum C."/>
            <person name="Devon K."/>
            <person name="Cuomo C."/>
            <person name="Jaffe D."/>
            <person name="Butler J."/>
            <person name="Alvarez P."/>
            <person name="Gnerre S."/>
            <person name="Grabherr M."/>
            <person name="Mauceli E."/>
            <person name="Brockman W."/>
            <person name="Young S."/>
            <person name="LaButti K."/>
            <person name="Sykes S."/>
            <person name="DeCaprio D."/>
            <person name="Crawford M."/>
            <person name="Koehrsen M."/>
            <person name="Engels R."/>
            <person name="Montgomery P."/>
            <person name="Pearson M."/>
            <person name="Howarth C."/>
            <person name="Larson L."/>
            <person name="White J."/>
            <person name="Zeng Q."/>
            <person name="Kodira C."/>
            <person name="Yandava C."/>
            <person name="Alvarado L."/>
            <person name="O'Leary S."/>
            <person name="Szabo L."/>
            <person name="Dean R."/>
            <person name="Schein J."/>
        </authorList>
    </citation>
    <scope>NUCLEOTIDE SEQUENCE</scope>
    <source>
        <strain>CRL 75-36-700-3</strain>
    </source>
</reference>
<dbReference type="STRING" id="418459.E3KIL9"/>
<dbReference type="GeneID" id="10545322"/>
<evidence type="ECO:0000256" key="1">
    <source>
        <dbReference type="SAM" id="MobiDB-lite"/>
    </source>
</evidence>
<dbReference type="RefSeq" id="XP_003328563.2">
    <property type="nucleotide sequence ID" value="XM_003328515.2"/>
</dbReference>
<protein>
    <submittedName>
        <fullName evidence="2">Uncharacterized protein</fullName>
    </submittedName>
</protein>